<dbReference type="KEGG" id="pfo:Pfl01_4050"/>
<name>Q3K8W7_PSEPF</name>
<accession>Q3K8W7</accession>
<dbReference type="EMBL" id="CP000094">
    <property type="protein sequence ID" value="ABA75787.1"/>
    <property type="molecule type" value="Genomic_DNA"/>
</dbReference>
<gene>
    <name evidence="1" type="ordered locus">Pfl01_4050</name>
</gene>
<proteinExistence type="predicted"/>
<sequence>MRVIADPACKRHCQPPGWWSPNRAAVFSDVVLRYPRRAFLAGVRALFFIFAQDCADVRIQQISCFSLIMKAWIFHISRNFRTVNL</sequence>
<protein>
    <submittedName>
        <fullName evidence="1">Uncharacterized protein</fullName>
    </submittedName>
</protein>
<reference evidence="1 2" key="1">
    <citation type="journal article" date="2009" name="Genome Biol.">
        <title>Genomic and genetic analyses of diversity and plant interactions of Pseudomonas fluorescens.</title>
        <authorList>
            <person name="Silby M.W."/>
            <person name="Cerdeno-Tarraga A.M."/>
            <person name="Vernikos G.S."/>
            <person name="Giddens S.R."/>
            <person name="Jackson R.W."/>
            <person name="Preston G.M."/>
            <person name="Zhang X.X."/>
            <person name="Moon C.D."/>
            <person name="Gehrig S.M."/>
            <person name="Godfrey S.A."/>
            <person name="Knight C.G."/>
            <person name="Malone J.G."/>
            <person name="Robinson Z."/>
            <person name="Spiers A.J."/>
            <person name="Harris S."/>
            <person name="Challis G.L."/>
            <person name="Yaxley A.M."/>
            <person name="Harris D."/>
            <person name="Seeger K."/>
            <person name="Murphy L."/>
            <person name="Rutter S."/>
            <person name="Squares R."/>
            <person name="Quail M.A."/>
            <person name="Saunders E."/>
            <person name="Mavromatis K."/>
            <person name="Brettin T.S."/>
            <person name="Bentley S.D."/>
            <person name="Hothersall J."/>
            <person name="Stephens E."/>
            <person name="Thomas C.M."/>
            <person name="Parkhill J."/>
            <person name="Levy S.B."/>
            <person name="Rainey P.B."/>
            <person name="Thomson N.R."/>
        </authorList>
    </citation>
    <scope>NUCLEOTIDE SEQUENCE [LARGE SCALE GENOMIC DNA]</scope>
    <source>
        <strain evidence="1 2">Pf0-1</strain>
    </source>
</reference>
<dbReference type="Proteomes" id="UP000002704">
    <property type="component" value="Chromosome"/>
</dbReference>
<dbReference type="HOGENOM" id="CLU_2510163_0_0_6"/>
<dbReference type="AlphaFoldDB" id="Q3K8W7"/>
<evidence type="ECO:0000313" key="2">
    <source>
        <dbReference type="Proteomes" id="UP000002704"/>
    </source>
</evidence>
<organism evidence="1 2">
    <name type="scientific">Pseudomonas fluorescens (strain Pf0-1)</name>
    <dbReference type="NCBI Taxonomy" id="205922"/>
    <lineage>
        <taxon>Bacteria</taxon>
        <taxon>Pseudomonadati</taxon>
        <taxon>Pseudomonadota</taxon>
        <taxon>Gammaproteobacteria</taxon>
        <taxon>Pseudomonadales</taxon>
        <taxon>Pseudomonadaceae</taxon>
        <taxon>Pseudomonas</taxon>
    </lineage>
</organism>
<evidence type="ECO:0000313" key="1">
    <source>
        <dbReference type="EMBL" id="ABA75787.1"/>
    </source>
</evidence>